<proteinExistence type="predicted"/>
<reference evidence="1" key="1">
    <citation type="journal article" date="2019" name="bioRxiv">
        <title>The Genome of the Zebra Mussel, Dreissena polymorpha: A Resource for Invasive Species Research.</title>
        <authorList>
            <person name="McCartney M.A."/>
            <person name="Auch B."/>
            <person name="Kono T."/>
            <person name="Mallez S."/>
            <person name="Zhang Y."/>
            <person name="Obille A."/>
            <person name="Becker A."/>
            <person name="Abrahante J.E."/>
            <person name="Garbe J."/>
            <person name="Badalamenti J.P."/>
            <person name="Herman A."/>
            <person name="Mangelson H."/>
            <person name="Liachko I."/>
            <person name="Sullivan S."/>
            <person name="Sone E.D."/>
            <person name="Koren S."/>
            <person name="Silverstein K.A.T."/>
            <person name="Beckman K.B."/>
            <person name="Gohl D.M."/>
        </authorList>
    </citation>
    <scope>NUCLEOTIDE SEQUENCE</scope>
    <source>
        <strain evidence="1">Duluth1</strain>
        <tissue evidence="1">Whole animal</tissue>
    </source>
</reference>
<evidence type="ECO:0000313" key="2">
    <source>
        <dbReference type="Proteomes" id="UP000828390"/>
    </source>
</evidence>
<sequence>MQISVRNGGIYFVTRVRDQNSELSARDNCQIHTFYSIVDCLTVELRKWLREYSGRHKLFGSMAEFESLNLDYLRKCAKHLVESYPDDIEASPIDKLVKFKAILEQDQDKTITHMSELLKLDGGQLQTTFPNVEIALRIYLTIPVNN</sequence>
<dbReference type="AlphaFoldDB" id="A0A9D4JLY7"/>
<gene>
    <name evidence="1" type="ORF">DPMN_118675</name>
</gene>
<accession>A0A9D4JLY7</accession>
<organism evidence="1 2">
    <name type="scientific">Dreissena polymorpha</name>
    <name type="common">Zebra mussel</name>
    <name type="synonym">Mytilus polymorpha</name>
    <dbReference type="NCBI Taxonomy" id="45954"/>
    <lineage>
        <taxon>Eukaryota</taxon>
        <taxon>Metazoa</taxon>
        <taxon>Spiralia</taxon>
        <taxon>Lophotrochozoa</taxon>
        <taxon>Mollusca</taxon>
        <taxon>Bivalvia</taxon>
        <taxon>Autobranchia</taxon>
        <taxon>Heteroconchia</taxon>
        <taxon>Euheterodonta</taxon>
        <taxon>Imparidentia</taxon>
        <taxon>Neoheterodontei</taxon>
        <taxon>Myida</taxon>
        <taxon>Dreissenoidea</taxon>
        <taxon>Dreissenidae</taxon>
        <taxon>Dreissena</taxon>
    </lineage>
</organism>
<comment type="caution">
    <text evidence="1">The sequence shown here is derived from an EMBL/GenBank/DDBJ whole genome shotgun (WGS) entry which is preliminary data.</text>
</comment>
<evidence type="ECO:0000313" key="1">
    <source>
        <dbReference type="EMBL" id="KAH3817146.1"/>
    </source>
</evidence>
<dbReference type="EMBL" id="JAIWYP010000005">
    <property type="protein sequence ID" value="KAH3817146.1"/>
    <property type="molecule type" value="Genomic_DNA"/>
</dbReference>
<name>A0A9D4JLY7_DREPO</name>
<keyword evidence="2" id="KW-1185">Reference proteome</keyword>
<protein>
    <submittedName>
        <fullName evidence="1">Uncharacterized protein</fullName>
    </submittedName>
</protein>
<dbReference type="Proteomes" id="UP000828390">
    <property type="component" value="Unassembled WGS sequence"/>
</dbReference>
<reference evidence="1" key="2">
    <citation type="submission" date="2020-11" db="EMBL/GenBank/DDBJ databases">
        <authorList>
            <person name="McCartney M.A."/>
            <person name="Auch B."/>
            <person name="Kono T."/>
            <person name="Mallez S."/>
            <person name="Becker A."/>
            <person name="Gohl D.M."/>
            <person name="Silverstein K.A.T."/>
            <person name="Koren S."/>
            <person name="Bechman K.B."/>
            <person name="Herman A."/>
            <person name="Abrahante J.E."/>
            <person name="Garbe J."/>
        </authorList>
    </citation>
    <scope>NUCLEOTIDE SEQUENCE</scope>
    <source>
        <strain evidence="1">Duluth1</strain>
        <tissue evidence="1">Whole animal</tissue>
    </source>
</reference>